<keyword evidence="3" id="KW-1185">Reference proteome</keyword>
<sequence>MKLMKLVQRLPASVVKRLHRERYRTPTWLTPVPESHLLSEQDITDFVESMKQPVLLAMFSKTGSLDAAQALQNLALLRPELVIPPVLEK</sequence>
<evidence type="ECO:0000259" key="1">
    <source>
        <dbReference type="Pfam" id="PF16507"/>
    </source>
</evidence>
<comment type="caution">
    <text evidence="2">The sequence shown here is derived from an EMBL/GenBank/DDBJ whole genome shotgun (WGS) entry which is preliminary data.</text>
</comment>
<evidence type="ECO:0000313" key="3">
    <source>
        <dbReference type="Proteomes" id="UP001529510"/>
    </source>
</evidence>
<dbReference type="Proteomes" id="UP001529510">
    <property type="component" value="Unassembled WGS sequence"/>
</dbReference>
<accession>A0ABD0PXU9</accession>
<reference evidence="2 3" key="1">
    <citation type="submission" date="2024-05" db="EMBL/GenBank/DDBJ databases">
        <title>Genome sequencing and assembly of Indian major carp, Cirrhinus mrigala (Hamilton, 1822).</title>
        <authorList>
            <person name="Mohindra V."/>
            <person name="Chowdhury L.M."/>
            <person name="Lal K."/>
            <person name="Jena J.K."/>
        </authorList>
    </citation>
    <scope>NUCLEOTIDE SEQUENCE [LARGE SCALE GENOMIC DNA]</scope>
    <source>
        <strain evidence="2">CM1030</strain>
        <tissue evidence="2">Blood</tissue>
    </source>
</reference>
<dbReference type="PANTHER" id="PTHR32170:SF3">
    <property type="entry name" value="PROTEASOME ACTIVATOR COMPLEX SUBUNIT 4"/>
    <property type="match status" value="1"/>
</dbReference>
<dbReference type="AlphaFoldDB" id="A0ABD0PXU9"/>
<dbReference type="EMBL" id="JAMKFB020000013">
    <property type="protein sequence ID" value="KAL0178251.1"/>
    <property type="molecule type" value="Genomic_DNA"/>
</dbReference>
<dbReference type="PANTHER" id="PTHR32170">
    <property type="entry name" value="PROTEASOME ACTIVATOR COMPLEX SUBUNIT 4"/>
    <property type="match status" value="1"/>
</dbReference>
<protein>
    <recommendedName>
        <fullName evidence="1">Proteasome activator Blm10 middle HEAT repeats region domain-containing protein</fullName>
    </recommendedName>
</protein>
<organism evidence="2 3">
    <name type="scientific">Cirrhinus mrigala</name>
    <name type="common">Mrigala</name>
    <dbReference type="NCBI Taxonomy" id="683832"/>
    <lineage>
        <taxon>Eukaryota</taxon>
        <taxon>Metazoa</taxon>
        <taxon>Chordata</taxon>
        <taxon>Craniata</taxon>
        <taxon>Vertebrata</taxon>
        <taxon>Euteleostomi</taxon>
        <taxon>Actinopterygii</taxon>
        <taxon>Neopterygii</taxon>
        <taxon>Teleostei</taxon>
        <taxon>Ostariophysi</taxon>
        <taxon>Cypriniformes</taxon>
        <taxon>Cyprinidae</taxon>
        <taxon>Labeoninae</taxon>
        <taxon>Labeonini</taxon>
        <taxon>Cirrhinus</taxon>
    </lineage>
</organism>
<dbReference type="InterPro" id="IPR035309">
    <property type="entry name" value="PSME4"/>
</dbReference>
<evidence type="ECO:0000313" key="2">
    <source>
        <dbReference type="EMBL" id="KAL0178251.1"/>
    </source>
</evidence>
<dbReference type="InterPro" id="IPR032430">
    <property type="entry name" value="Blm10_mid"/>
</dbReference>
<gene>
    <name evidence="2" type="ORF">M9458_027145</name>
</gene>
<proteinExistence type="predicted"/>
<dbReference type="Pfam" id="PF16507">
    <property type="entry name" value="HEAT_PSME4_mid"/>
    <property type="match status" value="1"/>
</dbReference>
<feature type="domain" description="Proteasome activator Blm10 middle HEAT repeats region" evidence="1">
    <location>
        <begin position="2"/>
        <end position="88"/>
    </location>
</feature>
<name>A0ABD0PXU9_CIRMR</name>